<feature type="coiled-coil region" evidence="1">
    <location>
        <begin position="1293"/>
        <end position="1320"/>
    </location>
</feature>
<evidence type="ECO:0000313" key="3">
    <source>
        <dbReference type="EMBL" id="CAD40174.2"/>
    </source>
</evidence>
<feature type="region of interest" description="Disordered" evidence="2">
    <location>
        <begin position="475"/>
        <end position="498"/>
    </location>
</feature>
<accession>Q7XWB3</accession>
<name>Q7XWB3_ORYSJ</name>
<evidence type="ECO:0000256" key="2">
    <source>
        <dbReference type="SAM" id="MobiDB-lite"/>
    </source>
</evidence>
<protein>
    <submittedName>
        <fullName evidence="3">OSJNBa0061A09.13 protein</fullName>
    </submittedName>
</protein>
<dbReference type="HOGENOM" id="CLU_104381_1_0_1"/>
<dbReference type="InterPro" id="IPR051320">
    <property type="entry name" value="Viral_Replic_Matur_Polypro"/>
</dbReference>
<dbReference type="InterPro" id="IPR043502">
    <property type="entry name" value="DNA/RNA_pol_sf"/>
</dbReference>
<dbReference type="Gene3D" id="3.30.70.270">
    <property type="match status" value="1"/>
</dbReference>
<dbReference type="InterPro" id="IPR028919">
    <property type="entry name" value="Viral_movement"/>
</dbReference>
<feature type="coiled-coil region" evidence="1">
    <location>
        <begin position="422"/>
        <end position="449"/>
    </location>
</feature>
<keyword evidence="1" id="KW-0175">Coiled coil</keyword>
<feature type="compositionally biased region" description="Basic and acidic residues" evidence="2">
    <location>
        <begin position="481"/>
        <end position="491"/>
    </location>
</feature>
<feature type="compositionally biased region" description="Basic and acidic residues" evidence="2">
    <location>
        <begin position="384"/>
        <end position="397"/>
    </location>
</feature>
<dbReference type="InterPro" id="IPR021109">
    <property type="entry name" value="Peptidase_aspartic_dom_sf"/>
</dbReference>
<dbReference type="PANTHER" id="PTHR33064:SF37">
    <property type="entry name" value="RIBONUCLEASE H"/>
    <property type="match status" value="1"/>
</dbReference>
<dbReference type="EMBL" id="AL662971">
    <property type="protein sequence ID" value="CAD40174.2"/>
    <property type="molecule type" value="Genomic_DNA"/>
</dbReference>
<organism evidence="3 4">
    <name type="scientific">Oryza sativa subsp. japonica</name>
    <name type="common">Rice</name>
    <dbReference type="NCBI Taxonomy" id="39947"/>
    <lineage>
        <taxon>Eukaryota</taxon>
        <taxon>Viridiplantae</taxon>
        <taxon>Streptophyta</taxon>
        <taxon>Embryophyta</taxon>
        <taxon>Tracheophyta</taxon>
        <taxon>Spermatophyta</taxon>
        <taxon>Magnoliopsida</taxon>
        <taxon>Liliopsida</taxon>
        <taxon>Poales</taxon>
        <taxon>Poaceae</taxon>
        <taxon>BOP clade</taxon>
        <taxon>Oryzoideae</taxon>
        <taxon>Oryzeae</taxon>
        <taxon>Oryzinae</taxon>
        <taxon>Oryza</taxon>
        <taxon>Oryza sativa</taxon>
    </lineage>
</organism>
<proteinExistence type="predicted"/>
<dbReference type="Pfam" id="PF01107">
    <property type="entry name" value="MP"/>
    <property type="match status" value="1"/>
</dbReference>
<reference evidence="4" key="1">
    <citation type="journal article" date="2005" name="Nature">
        <title>The map-based sequence of the rice genome.</title>
        <authorList>
            <consortium name="International rice genome sequencing project (IRGSP)"/>
            <person name="Matsumoto T."/>
            <person name="Wu J."/>
            <person name="Kanamori H."/>
            <person name="Katayose Y."/>
            <person name="Fujisawa M."/>
            <person name="Namiki N."/>
            <person name="Mizuno H."/>
            <person name="Yamamoto K."/>
            <person name="Antonio B.A."/>
            <person name="Baba T."/>
            <person name="Sakata K."/>
            <person name="Nagamura Y."/>
            <person name="Aoki H."/>
            <person name="Arikawa K."/>
            <person name="Arita K."/>
            <person name="Bito T."/>
            <person name="Chiden Y."/>
            <person name="Fujitsuka N."/>
            <person name="Fukunaka R."/>
            <person name="Hamada M."/>
            <person name="Harada C."/>
            <person name="Hayashi A."/>
            <person name="Hijishita S."/>
            <person name="Honda M."/>
            <person name="Hosokawa S."/>
            <person name="Ichikawa Y."/>
            <person name="Idonuma A."/>
            <person name="Iijima M."/>
            <person name="Ikeda M."/>
            <person name="Ikeno M."/>
            <person name="Ito K."/>
            <person name="Ito S."/>
            <person name="Ito T."/>
            <person name="Ito Y."/>
            <person name="Ito Y."/>
            <person name="Iwabuchi A."/>
            <person name="Kamiya K."/>
            <person name="Karasawa W."/>
            <person name="Kurita K."/>
            <person name="Katagiri S."/>
            <person name="Kikuta A."/>
            <person name="Kobayashi H."/>
            <person name="Kobayashi N."/>
            <person name="Machita K."/>
            <person name="Maehara T."/>
            <person name="Masukawa M."/>
            <person name="Mizubayashi T."/>
            <person name="Mukai Y."/>
            <person name="Nagasaki H."/>
            <person name="Nagata Y."/>
            <person name="Naito S."/>
            <person name="Nakashima M."/>
            <person name="Nakama Y."/>
            <person name="Nakamichi Y."/>
            <person name="Nakamura M."/>
            <person name="Meguro A."/>
            <person name="Negishi M."/>
            <person name="Ohta I."/>
            <person name="Ohta T."/>
            <person name="Okamoto M."/>
            <person name="Ono N."/>
            <person name="Saji S."/>
            <person name="Sakaguchi M."/>
            <person name="Sakai K."/>
            <person name="Shibata M."/>
            <person name="Shimokawa T."/>
            <person name="Song J."/>
            <person name="Takazaki Y."/>
            <person name="Terasawa K."/>
            <person name="Tsugane M."/>
            <person name="Tsuji K."/>
            <person name="Ueda S."/>
            <person name="Waki K."/>
            <person name="Yamagata H."/>
            <person name="Yamamoto M."/>
            <person name="Yamamoto S."/>
            <person name="Yamane H."/>
            <person name="Yoshiki S."/>
            <person name="Yoshihara R."/>
            <person name="Yukawa K."/>
            <person name="Zhong H."/>
            <person name="Yano M."/>
            <person name="Yuan Q."/>
            <person name="Ouyang S."/>
            <person name="Liu J."/>
            <person name="Jones K.M."/>
            <person name="Gansberger K."/>
            <person name="Moffat K."/>
            <person name="Hill J."/>
            <person name="Bera J."/>
            <person name="Fadrosh D."/>
            <person name="Jin S."/>
            <person name="Johri S."/>
            <person name="Kim M."/>
            <person name="Overton L."/>
            <person name="Reardon M."/>
            <person name="Tsitrin T."/>
            <person name="Vuong H."/>
            <person name="Weaver B."/>
            <person name="Ciecko A."/>
            <person name="Tallon L."/>
            <person name="Jackson J."/>
            <person name="Pai G."/>
            <person name="Aken S.V."/>
            <person name="Utterback T."/>
            <person name="Reidmuller S."/>
            <person name="Feldblyum T."/>
            <person name="Hsiao J."/>
            <person name="Zismann V."/>
            <person name="Iobst S."/>
            <person name="de Vazeille A.R."/>
            <person name="Buell C.R."/>
            <person name="Ying K."/>
            <person name="Li Y."/>
            <person name="Lu T."/>
            <person name="Huang Y."/>
            <person name="Zhao Q."/>
            <person name="Feng Q."/>
            <person name="Zhang L."/>
            <person name="Zhu J."/>
            <person name="Weng Q."/>
            <person name="Mu J."/>
            <person name="Lu Y."/>
            <person name="Fan D."/>
            <person name="Liu Y."/>
            <person name="Guan J."/>
            <person name="Zhang Y."/>
            <person name="Yu S."/>
            <person name="Liu X."/>
            <person name="Zhang Y."/>
            <person name="Hong G."/>
            <person name="Han B."/>
            <person name="Choisne N."/>
            <person name="Demange N."/>
            <person name="Orjeda G."/>
            <person name="Samain S."/>
            <person name="Cattolico L."/>
            <person name="Pelletier E."/>
            <person name="Couloux A."/>
            <person name="Segurens B."/>
            <person name="Wincker P."/>
            <person name="D'Hont A."/>
            <person name="Scarpelli C."/>
            <person name="Weissenbach J."/>
            <person name="Salanoubat M."/>
            <person name="Quetier F."/>
            <person name="Yu Y."/>
            <person name="Kim H.R."/>
            <person name="Rambo T."/>
            <person name="Currie J."/>
            <person name="Collura K."/>
            <person name="Luo M."/>
            <person name="Yang T."/>
            <person name="Ammiraju J.S.S."/>
            <person name="Engler F."/>
            <person name="Soderlund C."/>
            <person name="Wing R.A."/>
            <person name="Palmer L.E."/>
            <person name="de la Bastide M."/>
            <person name="Spiegel L."/>
            <person name="Nascimento L."/>
            <person name="Zutavern T."/>
            <person name="O'Shaughnessy A."/>
            <person name="Dike S."/>
            <person name="Dedhia N."/>
            <person name="Preston R."/>
            <person name="Balija V."/>
            <person name="McCombie W.R."/>
            <person name="Chow T."/>
            <person name="Chen H."/>
            <person name="Chung M."/>
            <person name="Chen C."/>
            <person name="Shaw J."/>
            <person name="Wu H."/>
            <person name="Hsiao K."/>
            <person name="Chao Y."/>
            <person name="Chu M."/>
            <person name="Cheng C."/>
            <person name="Hour A."/>
            <person name="Lee P."/>
            <person name="Lin S."/>
            <person name="Lin Y."/>
            <person name="Liou J."/>
            <person name="Liu S."/>
            <person name="Hsing Y."/>
            <person name="Raghuvanshi S."/>
            <person name="Mohanty A."/>
            <person name="Bharti A.K."/>
            <person name="Gaur A."/>
            <person name="Gupta V."/>
            <person name="Kumar D."/>
            <person name="Ravi V."/>
            <person name="Vij S."/>
            <person name="Kapur A."/>
            <person name="Khurana P."/>
            <person name="Khurana P."/>
            <person name="Khurana J.P."/>
            <person name="Tyagi A.K."/>
            <person name="Gaikwad K."/>
            <person name="Singh A."/>
            <person name="Dalal V."/>
            <person name="Srivastava S."/>
            <person name="Dixit A."/>
            <person name="Pal A.K."/>
            <person name="Ghazi I.A."/>
            <person name="Yadav M."/>
            <person name="Pandit A."/>
            <person name="Bhargava A."/>
            <person name="Sureshbabu K."/>
            <person name="Batra K."/>
            <person name="Sharma T.R."/>
            <person name="Mohapatra T."/>
            <person name="Singh N.K."/>
            <person name="Messing J."/>
            <person name="Nelson A.B."/>
            <person name="Fuks G."/>
            <person name="Kavchok S."/>
            <person name="Keizer G."/>
            <person name="Linton E."/>
            <person name="Llaca V."/>
            <person name="Song R."/>
            <person name="Tanyolac B."/>
            <person name="Young S."/>
            <person name="Ho-Il K."/>
            <person name="Hahn J.H."/>
            <person name="Sangsakoo G."/>
            <person name="Vanavichit A."/>
            <person name="de Mattos Luiz.A.T."/>
            <person name="Zimmer P.D."/>
            <person name="Malone G."/>
            <person name="Dellagostin O."/>
            <person name="de Oliveira A.C."/>
            <person name="Bevan M."/>
            <person name="Bancroft I."/>
            <person name="Minx P."/>
            <person name="Cordum H."/>
            <person name="Wilson R."/>
            <person name="Cheng Z."/>
            <person name="Jin W."/>
            <person name="Jiang J."/>
            <person name="Leong S.A."/>
            <person name="Iwama H."/>
            <person name="Gojobori T."/>
            <person name="Itoh T."/>
            <person name="Niimura Y."/>
            <person name="Fujii Y."/>
            <person name="Habara T."/>
            <person name="Sakai H."/>
            <person name="Sato Y."/>
            <person name="Wilson G."/>
            <person name="Kumar K."/>
            <person name="McCouch S."/>
            <person name="Juretic N."/>
            <person name="Hoen D."/>
            <person name="Wright S."/>
            <person name="Bruskiewich R."/>
            <person name="Bureau T."/>
            <person name="Miyao A."/>
            <person name="Hirochika H."/>
            <person name="Nishikawa T."/>
            <person name="Kadowaki K."/>
            <person name="Sugiura M."/>
            <person name="Burr B."/>
            <person name="Sasaki T."/>
        </authorList>
    </citation>
    <scope>NUCLEOTIDE SEQUENCE [LARGE SCALE GENOMIC DNA]</scope>
    <source>
        <strain evidence="4">cv. Nipponbare</strain>
    </source>
</reference>
<sequence>MDLSRSLFRRIASRDDKSLSCIDKQKGKKEDIDELEDIAEVDKQLERYQRDTLRAIRPQQIYCMGFFKNKNGLYRISREVELSVLTKPVELKIVAKEFENGLKYSGYKYIHQGMYIIGIKGMTRKKLEAKVLITLLDKRWDTIDKAALGFLEGDMNENMLITYIAPDLMMPIKEFIDKMSFGFQTKGYEEFKGTNLLVSIEFIGRLTNRSASKYKINVNDVIENMHSKGITFMSPLKISSEERAGEEWKISDLIESKTLSQPENYISYQNSKGNTSIRFINYKPRTTDDLETEASDRNIRDNRRHSVSEFMEKLDQESEIKYYENKLKEINEEYNNSMKCEWPKIRNKELYFYRELARVKKVKKNEDMAVEIFKNQETKIEQIKRKEQDKHGKEEQNLGKILSEEEQWAENERLFLESYEEEINLINEMENIENEIDNAEQYNDFINTLDEVGLHNLDNAMEAMEVDLGTGKRKRYGEGTVKNEGERERPARAAGKWPPDREEFSYNYIPGQYRHMGTKRRDFEKPVKFQNQRSDGAILNLAAHDPIDWPNIISIWKGLIVQKYIQNQHNIGSKVEDMITYLETFLGESAKVLWEQWVEKNPNNYEELKRAGSNLHNFANVISNIIIAEDPELGYTTLQNERLKEIEKLTLTSWKGIKEFSQHYLYNATTAKQGYNRGIVERYFNKLPDPLGSMIFEEYKKETEGAEINISQAITFVFKQLRKICTGIQAQRSMKHSDYNFCNKIVQIPLSYGEDKPRSKRIYKHQNRNNNNIRTKKRYFLRRPVRLPFKEILGIRIPVKVKLTPKVSYKILALVDTGCTKNIIHDKYFIRCPEIVHTIDDNKAEVSTDISGIKKIHNQLAYNMEVYINATKYIIDEITIRDLSMINDDMIIGLRFLQQSVQTTVIHEQGITFIPYQNNVPYISEVRKRGGISPKLDNLEVPNLESEERINEYELKYIIKTSPIEATPKDIEEFKMHIEELLKLGAIRESRSPHRSAAFIVRNHAEEVRGEGKIHLQEHIAKKILEFPDAMNDKKKLQQFLGLVNYARNHINNLAKLAGPLYAKLRKNGMKKSMNYSGVEFFTFGEDNKLKVFPPNTYKFKPKTHIILDEVQECILDNFWYQYNNKREEKGYMLSILNSLAEYFHLINDIMPTSENNEVIQQKPIYVVFDGKLPGVYISFEEIVAQKIDAKLMGGLSWKKYIDIDEALTQARKILGINYYLEPAAKEYIQKCKKAKNKKAPENPYCSNIKNEGSSQKPTYKECLTKGVDPLDGEYIDWKIIEKFEEASPQIKKELKEEILKELKKEMNDKFEEMKKAYDEKFEVSFSDVDTVDLGGHGQPDQ</sequence>
<dbReference type="PANTHER" id="PTHR33064">
    <property type="entry name" value="POL PROTEIN"/>
    <property type="match status" value="1"/>
</dbReference>
<feature type="region of interest" description="Disordered" evidence="2">
    <location>
        <begin position="384"/>
        <end position="403"/>
    </location>
</feature>
<dbReference type="InterPro" id="IPR043128">
    <property type="entry name" value="Rev_trsase/Diguanyl_cyclase"/>
</dbReference>
<reference evidence="4" key="2">
    <citation type="journal article" date="2008" name="Nucleic Acids Res.">
        <title>The rice annotation project database (RAP-DB): 2008 update.</title>
        <authorList>
            <consortium name="The rice annotation project (RAP)"/>
        </authorList>
    </citation>
    <scope>GENOME REANNOTATION</scope>
    <source>
        <strain evidence="4">cv. Nipponbare</strain>
    </source>
</reference>
<gene>
    <name evidence="3" type="primary">OSJNBa0061A09.13</name>
</gene>
<dbReference type="SUPFAM" id="SSF56672">
    <property type="entry name" value="DNA/RNA polymerases"/>
    <property type="match status" value="1"/>
</dbReference>
<dbReference type="Pfam" id="PF22909">
    <property type="entry name" value="Caulimovir_coat_dom"/>
    <property type="match status" value="1"/>
</dbReference>
<evidence type="ECO:0000313" key="4">
    <source>
        <dbReference type="Proteomes" id="UP000000763"/>
    </source>
</evidence>
<evidence type="ECO:0000256" key="1">
    <source>
        <dbReference type="SAM" id="Coils"/>
    </source>
</evidence>
<dbReference type="Proteomes" id="UP000000763">
    <property type="component" value="Chromosome 4"/>
</dbReference>
<dbReference type="Gene3D" id="2.40.70.10">
    <property type="entry name" value="Acid Proteases"/>
    <property type="match status" value="1"/>
</dbReference>